<dbReference type="PANTHER" id="PTHR33747">
    <property type="entry name" value="UPF0225 PROTEIN SCO1677"/>
    <property type="match status" value="1"/>
</dbReference>
<dbReference type="InterPro" id="IPR032710">
    <property type="entry name" value="NTF2-like_dom_sf"/>
</dbReference>
<dbReference type="EMBL" id="LNXW01000013">
    <property type="protein sequence ID" value="KTC79908.1"/>
    <property type="molecule type" value="Genomic_DNA"/>
</dbReference>
<dbReference type="STRING" id="28084.Lche_1928"/>
<protein>
    <submittedName>
        <fullName evidence="2">Putative SEC-C motif domain protein</fullName>
    </submittedName>
</protein>
<dbReference type="SUPFAM" id="SSF54427">
    <property type="entry name" value="NTF2-like"/>
    <property type="match status" value="1"/>
</dbReference>
<dbReference type="Gene3D" id="3.10.450.50">
    <property type="match status" value="1"/>
</dbReference>
<name>A0A0W0SA21_9GAMM</name>
<evidence type="ECO:0000259" key="1">
    <source>
        <dbReference type="Pfam" id="PF17775"/>
    </source>
</evidence>
<feature type="domain" description="YchJ-like middle NTF2-like" evidence="1">
    <location>
        <begin position="28"/>
        <end position="125"/>
    </location>
</feature>
<dbReference type="Pfam" id="PF17775">
    <property type="entry name" value="YchJ_M-like"/>
    <property type="match status" value="1"/>
</dbReference>
<dbReference type="InterPro" id="IPR048469">
    <property type="entry name" value="YchJ-like_M"/>
</dbReference>
<dbReference type="PANTHER" id="PTHR33747:SF1">
    <property type="entry name" value="ADENYLATE CYCLASE-ASSOCIATED CAP C-TERMINAL DOMAIN-CONTAINING PROTEIN"/>
    <property type="match status" value="1"/>
</dbReference>
<dbReference type="AlphaFoldDB" id="A0A0W0SA21"/>
<dbReference type="SUPFAM" id="SSF103642">
    <property type="entry name" value="Sec-C motif"/>
    <property type="match status" value="1"/>
</dbReference>
<dbReference type="RefSeq" id="WP_058387796.1">
    <property type="nucleotide sequence ID" value="NZ_LNXW01000013.1"/>
</dbReference>
<dbReference type="Pfam" id="PF02810">
    <property type="entry name" value="SEC-C"/>
    <property type="match status" value="2"/>
</dbReference>
<evidence type="ECO:0000313" key="2">
    <source>
        <dbReference type="EMBL" id="KTC79908.1"/>
    </source>
</evidence>
<gene>
    <name evidence="2" type="ORF">Lche_1928</name>
</gene>
<comment type="caution">
    <text evidence="2">The sequence shown here is derived from an EMBL/GenBank/DDBJ whole genome shotgun (WGS) entry which is preliminary data.</text>
</comment>
<proteinExistence type="predicted"/>
<organism evidence="2 3">
    <name type="scientific">Legionella cherrii</name>
    <dbReference type="NCBI Taxonomy" id="28084"/>
    <lineage>
        <taxon>Bacteria</taxon>
        <taxon>Pseudomonadati</taxon>
        <taxon>Pseudomonadota</taxon>
        <taxon>Gammaproteobacteria</taxon>
        <taxon>Legionellales</taxon>
        <taxon>Legionellaceae</taxon>
        <taxon>Legionella</taxon>
    </lineage>
</organism>
<dbReference type="InterPro" id="IPR004027">
    <property type="entry name" value="SEC_C_motif"/>
</dbReference>
<dbReference type="NCBIfam" id="NF002449">
    <property type="entry name" value="PRK01617.1"/>
    <property type="match status" value="1"/>
</dbReference>
<dbReference type="Proteomes" id="UP000054921">
    <property type="component" value="Unassembled WGS sequence"/>
</dbReference>
<dbReference type="OrthoDB" id="21421at2"/>
<dbReference type="NCBIfam" id="NF002486">
    <property type="entry name" value="PRK01752.1"/>
    <property type="match status" value="1"/>
</dbReference>
<sequence length="161" mass="18337">MSLCPCGSQNTYELCCGLYLDKKQLPETPEQLMRSRYTAYTMGKIEYIKNTMKGKALIGFNELEAEQWAKNVTWINLEVITTSMSGPDKGFVEFAARFSEHDQVKIIHESSEFHKENGRWFYVNGIHKHGLKKIRPPQVPRNASCPCGSGKKFKNCHGKSS</sequence>
<evidence type="ECO:0000313" key="3">
    <source>
        <dbReference type="Proteomes" id="UP000054921"/>
    </source>
</evidence>
<reference evidence="2 3" key="1">
    <citation type="submission" date="2015-11" db="EMBL/GenBank/DDBJ databases">
        <title>Genomic analysis of 38 Legionella species identifies large and diverse effector repertoires.</title>
        <authorList>
            <person name="Burstein D."/>
            <person name="Amaro F."/>
            <person name="Zusman T."/>
            <person name="Lifshitz Z."/>
            <person name="Cohen O."/>
            <person name="Gilbert J.A."/>
            <person name="Pupko T."/>
            <person name="Shuman H.A."/>
            <person name="Segal G."/>
        </authorList>
    </citation>
    <scope>NUCLEOTIDE SEQUENCE [LARGE SCALE GENOMIC DNA]</scope>
    <source>
        <strain evidence="2 3">ORW</strain>
    </source>
</reference>
<accession>A0A0W0SA21</accession>
<dbReference type="PATRIC" id="fig|28084.5.peg.2093"/>